<dbReference type="GO" id="GO:0004020">
    <property type="term" value="F:adenylylsulfate kinase activity"/>
    <property type="evidence" value="ECO:0007669"/>
    <property type="project" value="UniProtKB-EC"/>
</dbReference>
<organism evidence="3 4">
    <name type="scientific">Clostridium porci</name>
    <dbReference type="NCBI Taxonomy" id="2605778"/>
    <lineage>
        <taxon>Bacteria</taxon>
        <taxon>Bacillati</taxon>
        <taxon>Bacillota</taxon>
        <taxon>Clostridia</taxon>
        <taxon>Eubacteriales</taxon>
        <taxon>Clostridiaceae</taxon>
        <taxon>Clostridium</taxon>
    </lineage>
</organism>
<evidence type="ECO:0000313" key="4">
    <source>
        <dbReference type="Proteomes" id="UP000429958"/>
    </source>
</evidence>
<evidence type="ECO:0000259" key="2">
    <source>
        <dbReference type="Pfam" id="PF01583"/>
    </source>
</evidence>
<dbReference type="GO" id="GO:0019379">
    <property type="term" value="P:sulfate assimilation, phosphoadenylyl sulfate reduction by phosphoadenylyl-sulfate reductase (thioredoxin)"/>
    <property type="evidence" value="ECO:0007669"/>
    <property type="project" value="TreeGrafter"/>
</dbReference>
<dbReference type="InterPro" id="IPR027417">
    <property type="entry name" value="P-loop_NTPase"/>
</dbReference>
<dbReference type="Gene3D" id="3.40.50.300">
    <property type="entry name" value="P-loop containing nucleotide triphosphate hydrolases"/>
    <property type="match status" value="1"/>
</dbReference>
<feature type="domain" description="APS kinase" evidence="2">
    <location>
        <begin position="11"/>
        <end position="158"/>
    </location>
</feature>
<dbReference type="Pfam" id="PF01583">
    <property type="entry name" value="APS_kinase"/>
    <property type="match status" value="1"/>
</dbReference>
<dbReference type="NCBIfam" id="NF004041">
    <property type="entry name" value="PRK05541.1"/>
    <property type="match status" value="1"/>
</dbReference>
<comment type="caution">
    <text evidence="3">The sequence shown here is derived from an EMBL/GenBank/DDBJ whole genome shotgun (WGS) entry which is preliminary data.</text>
</comment>
<dbReference type="GO" id="GO:0005524">
    <property type="term" value="F:ATP binding"/>
    <property type="evidence" value="ECO:0007669"/>
    <property type="project" value="InterPro"/>
</dbReference>
<evidence type="ECO:0000256" key="1">
    <source>
        <dbReference type="ARBA" id="ARBA00022679"/>
    </source>
</evidence>
<dbReference type="EC" id="2.7.1.25" evidence="3"/>
<dbReference type="RefSeq" id="WP_154470525.1">
    <property type="nucleotide sequence ID" value="NZ_VUMD01000001.1"/>
</dbReference>
<dbReference type="AlphaFoldDB" id="A0A7X2TBH4"/>
<dbReference type="EMBL" id="VUMD01000001">
    <property type="protein sequence ID" value="MSS35108.1"/>
    <property type="molecule type" value="Genomic_DNA"/>
</dbReference>
<protein>
    <submittedName>
        <fullName evidence="3">Adenylyl-sulfate kinase</fullName>
        <ecNumber evidence="3">2.7.1.25</ecNumber>
    </submittedName>
</protein>
<dbReference type="GO" id="GO:0004781">
    <property type="term" value="F:sulfate adenylyltransferase (ATP) activity"/>
    <property type="evidence" value="ECO:0007669"/>
    <property type="project" value="TreeGrafter"/>
</dbReference>
<keyword evidence="1 3" id="KW-0808">Transferase</keyword>
<proteinExistence type="predicted"/>
<keyword evidence="4" id="KW-1185">Reference proteome</keyword>
<dbReference type="PANTHER" id="PTHR42700:SF1">
    <property type="entry name" value="SULFATE ADENYLYLTRANSFERASE"/>
    <property type="match status" value="1"/>
</dbReference>
<gene>
    <name evidence="3" type="ORF">FYJ39_00575</name>
</gene>
<reference evidence="3 4" key="1">
    <citation type="submission" date="2019-08" db="EMBL/GenBank/DDBJ databases">
        <title>In-depth cultivation of the pig gut microbiome towards novel bacterial diversity and tailored functional studies.</title>
        <authorList>
            <person name="Wylensek D."/>
            <person name="Hitch T.C.A."/>
            <person name="Clavel T."/>
        </authorList>
    </citation>
    <scope>NUCLEOTIDE SEQUENCE [LARGE SCALE GENOMIC DNA]</scope>
    <source>
        <strain evidence="3 4">WCA-389-WT-23D1</strain>
    </source>
</reference>
<dbReference type="SUPFAM" id="SSF52540">
    <property type="entry name" value="P-loop containing nucleoside triphosphate hydrolases"/>
    <property type="match status" value="1"/>
</dbReference>
<dbReference type="Proteomes" id="UP000429958">
    <property type="component" value="Unassembled WGS sequence"/>
</dbReference>
<sequence length="177" mass="19888">MEKQEKRTPRQGTVYWITGLSGAGKTTIASLLYKELIREKEGIVLLDGDELRKTVAGDLGYTYSERLEAAMRYARLSAMLAKQGITVIIGTISMFDQVRDWNRENILSYCEVYLEVPIEVLQARNQKSLYSNVKAGQIKNVVGMDMDIEEPKHPDIIICNDGALTVEACVEIIKGWA</sequence>
<dbReference type="InterPro" id="IPR050512">
    <property type="entry name" value="Sulf_AdTrans/APS_kinase"/>
</dbReference>
<name>A0A7X2TBH4_9CLOT</name>
<dbReference type="PANTHER" id="PTHR42700">
    <property type="entry name" value="SULFATE ADENYLYLTRANSFERASE"/>
    <property type="match status" value="1"/>
</dbReference>
<dbReference type="GO" id="GO:0005737">
    <property type="term" value="C:cytoplasm"/>
    <property type="evidence" value="ECO:0007669"/>
    <property type="project" value="TreeGrafter"/>
</dbReference>
<keyword evidence="3" id="KW-0418">Kinase</keyword>
<dbReference type="GO" id="GO:0010134">
    <property type="term" value="P:sulfate assimilation via adenylyl sulfate reduction"/>
    <property type="evidence" value="ECO:0007669"/>
    <property type="project" value="TreeGrafter"/>
</dbReference>
<evidence type="ECO:0000313" key="3">
    <source>
        <dbReference type="EMBL" id="MSS35108.1"/>
    </source>
</evidence>
<accession>A0A7X2TBH4</accession>
<dbReference type="CDD" id="cd02027">
    <property type="entry name" value="APSK"/>
    <property type="match status" value="1"/>
</dbReference>
<dbReference type="InterPro" id="IPR059117">
    <property type="entry name" value="APS_kinase_dom"/>
</dbReference>